<dbReference type="InterPro" id="IPR051486">
    <property type="entry name" value="Hcy_S-methyltransferase"/>
</dbReference>
<feature type="domain" description="Hcy-binding" evidence="7">
    <location>
        <begin position="1"/>
        <end position="311"/>
    </location>
</feature>
<evidence type="ECO:0000313" key="9">
    <source>
        <dbReference type="RefSeq" id="XP_014470853.1"/>
    </source>
</evidence>
<dbReference type="Gene3D" id="3.20.20.330">
    <property type="entry name" value="Homocysteine-binding-like domain"/>
    <property type="match status" value="1"/>
</dbReference>
<dbReference type="PANTHER" id="PTHR46015:SF1">
    <property type="entry name" value="HOMOCYSTEINE S-METHYLTRANSFERASE-LIKE ISOFORM 1"/>
    <property type="match status" value="1"/>
</dbReference>
<name>A0A6P3WXK2_DINQU</name>
<dbReference type="GO" id="GO:0008898">
    <property type="term" value="F:S-adenosylmethionine-homocysteine S-methyltransferase activity"/>
    <property type="evidence" value="ECO:0007669"/>
    <property type="project" value="TreeGrafter"/>
</dbReference>
<evidence type="ECO:0000313" key="8">
    <source>
        <dbReference type="Proteomes" id="UP000515204"/>
    </source>
</evidence>
<keyword evidence="8" id="KW-1185">Reference proteome</keyword>
<evidence type="ECO:0000256" key="6">
    <source>
        <dbReference type="PROSITE-ProRule" id="PRU00333"/>
    </source>
</evidence>
<dbReference type="GO" id="GO:0009086">
    <property type="term" value="P:methionine biosynthetic process"/>
    <property type="evidence" value="ECO:0007669"/>
    <property type="project" value="TreeGrafter"/>
</dbReference>
<dbReference type="Proteomes" id="UP000515204">
    <property type="component" value="Unplaced"/>
</dbReference>
<evidence type="ECO:0000259" key="7">
    <source>
        <dbReference type="PROSITE" id="PS50970"/>
    </source>
</evidence>
<dbReference type="InterPro" id="IPR036589">
    <property type="entry name" value="HCY_dom_sf"/>
</dbReference>
<dbReference type="RefSeq" id="XP_014470853.1">
    <property type="nucleotide sequence ID" value="XM_014615367.1"/>
</dbReference>
<comment type="caution">
    <text evidence="6">Lacks conserved residue(s) required for the propagation of feature annotation.</text>
</comment>
<evidence type="ECO:0000256" key="5">
    <source>
        <dbReference type="ARBA" id="ARBA00034478"/>
    </source>
</evidence>
<dbReference type="GO" id="GO:0033528">
    <property type="term" value="P:S-methylmethionine cycle"/>
    <property type="evidence" value="ECO:0007669"/>
    <property type="project" value="TreeGrafter"/>
</dbReference>
<gene>
    <name evidence="9" type="primary">LOC106742438</name>
</gene>
<protein>
    <submittedName>
        <fullName evidence="9">Homocysteine S-methyltransferase YbgG-like</fullName>
    </submittedName>
</protein>
<dbReference type="GeneID" id="106742438"/>
<dbReference type="KEGG" id="dqu:106742438"/>
<organism evidence="8 9">
    <name type="scientific">Dinoponera quadriceps</name>
    <name type="common">South American ant</name>
    <dbReference type="NCBI Taxonomy" id="609295"/>
    <lineage>
        <taxon>Eukaryota</taxon>
        <taxon>Metazoa</taxon>
        <taxon>Ecdysozoa</taxon>
        <taxon>Arthropoda</taxon>
        <taxon>Hexapoda</taxon>
        <taxon>Insecta</taxon>
        <taxon>Pterygota</taxon>
        <taxon>Neoptera</taxon>
        <taxon>Endopterygota</taxon>
        <taxon>Hymenoptera</taxon>
        <taxon>Apocrita</taxon>
        <taxon>Aculeata</taxon>
        <taxon>Formicoidea</taxon>
        <taxon>Formicidae</taxon>
        <taxon>Ponerinae</taxon>
        <taxon>Ponerini</taxon>
        <taxon>Dinoponera</taxon>
    </lineage>
</organism>
<keyword evidence="3" id="KW-0479">Metal-binding</keyword>
<accession>A0A6P3WXK2</accession>
<comment type="pathway">
    <text evidence="5">Amino-acid biosynthesis; L-methionine biosynthesis via de novo pathway.</text>
</comment>
<evidence type="ECO:0000256" key="4">
    <source>
        <dbReference type="ARBA" id="ARBA00022833"/>
    </source>
</evidence>
<dbReference type="PANTHER" id="PTHR46015">
    <property type="entry name" value="ZGC:172121"/>
    <property type="match status" value="1"/>
</dbReference>
<dbReference type="GO" id="GO:0046872">
    <property type="term" value="F:metal ion binding"/>
    <property type="evidence" value="ECO:0007669"/>
    <property type="project" value="UniProtKB-KW"/>
</dbReference>
<dbReference type="PROSITE" id="PS50970">
    <property type="entry name" value="HCY"/>
    <property type="match status" value="1"/>
</dbReference>
<dbReference type="Pfam" id="PF02574">
    <property type="entry name" value="S-methyl_trans"/>
    <property type="match status" value="1"/>
</dbReference>
<keyword evidence="1" id="KW-0489">Methyltransferase</keyword>
<dbReference type="GO" id="GO:0032259">
    <property type="term" value="P:methylation"/>
    <property type="evidence" value="ECO:0007669"/>
    <property type="project" value="UniProtKB-KW"/>
</dbReference>
<evidence type="ECO:0000256" key="2">
    <source>
        <dbReference type="ARBA" id="ARBA00022679"/>
    </source>
</evidence>
<proteinExistence type="predicted"/>
<dbReference type="SUPFAM" id="SSF82282">
    <property type="entry name" value="Homocysteine S-methyltransferase"/>
    <property type="match status" value="1"/>
</dbReference>
<reference evidence="9" key="1">
    <citation type="submission" date="2025-08" db="UniProtKB">
        <authorList>
            <consortium name="RefSeq"/>
        </authorList>
    </citation>
    <scope>IDENTIFICATION</scope>
</reference>
<dbReference type="AlphaFoldDB" id="A0A6P3WXK2"/>
<keyword evidence="4" id="KW-0862">Zinc</keyword>
<dbReference type="InterPro" id="IPR003726">
    <property type="entry name" value="HCY_dom"/>
</dbReference>
<dbReference type="OrthoDB" id="261426at2759"/>
<evidence type="ECO:0000256" key="1">
    <source>
        <dbReference type="ARBA" id="ARBA00022603"/>
    </source>
</evidence>
<evidence type="ECO:0000256" key="3">
    <source>
        <dbReference type="ARBA" id="ARBA00022723"/>
    </source>
</evidence>
<sequence length="325" mass="37008">MHNRIVIDGDFKTQLRCHLSVNEMLRPMFELQALKYNRYAVYKTHLDYLRAGAKIIKTNTDRASEDSVKEYLNVGELQASSIIGAAVQTAKKAVHRYYEETHGKISNVKEFERRRPLVAGSCSNYSVVRFTSDVPIEYWNFTPRDVIVRWYGLHVKTLLSNGVDLLAFESIPCLTEAKAIITVLKMFPKARAWITFDCPVDAKLLDGSDFISLALQCYDFLSAQIIAIGMNRPMPASMVPLLRSINDNRDSKIPFMFHVDNRYLSGIENAAASGKAPQRNFAQEWLDVGVRYISGGGKTNAEDVKTVCEYVREYRSSRKGNWQRK</sequence>
<keyword evidence="2" id="KW-0808">Transferase</keyword>